<sequence>MAVNDNQSRILWKIIMLISVMATMATTIYVAIWMKQFIDDRNLNGVPSSNPLHSDQNSDQAEFDSFGRHLEPLWRAFLIANLVAIMIFSLYLPLAIYWKQYYVILAYIAFMFNEMILSVGSEYLAVPYRFATLIYLIGAVMAHGYCHQFRLMILEEMNVIKQFNRE</sequence>
<evidence type="ECO:0000256" key="1">
    <source>
        <dbReference type="SAM" id="Phobius"/>
    </source>
</evidence>
<dbReference type="Proteomes" id="UP000887458">
    <property type="component" value="Unassembled WGS sequence"/>
</dbReference>
<comment type="caution">
    <text evidence="2">The sequence shown here is derived from an EMBL/GenBank/DDBJ whole genome shotgun (WGS) entry which is preliminary data.</text>
</comment>
<keyword evidence="1" id="KW-0812">Transmembrane</keyword>
<accession>A0ABQ8IVC6</accession>
<organism evidence="2 3">
    <name type="scientific">Dermatophagoides pteronyssinus</name>
    <name type="common">European house dust mite</name>
    <dbReference type="NCBI Taxonomy" id="6956"/>
    <lineage>
        <taxon>Eukaryota</taxon>
        <taxon>Metazoa</taxon>
        <taxon>Ecdysozoa</taxon>
        <taxon>Arthropoda</taxon>
        <taxon>Chelicerata</taxon>
        <taxon>Arachnida</taxon>
        <taxon>Acari</taxon>
        <taxon>Acariformes</taxon>
        <taxon>Sarcoptiformes</taxon>
        <taxon>Astigmata</taxon>
        <taxon>Psoroptidia</taxon>
        <taxon>Analgoidea</taxon>
        <taxon>Pyroglyphidae</taxon>
        <taxon>Dermatophagoidinae</taxon>
        <taxon>Dermatophagoides</taxon>
    </lineage>
</organism>
<name>A0ABQ8IVC6_DERPT</name>
<reference evidence="2 3" key="2">
    <citation type="journal article" date="2022" name="Mol. Biol. Evol.">
        <title>Comparative Genomics Reveals Insights into the Divergent Evolution of Astigmatic Mites and Household Pest Adaptations.</title>
        <authorList>
            <person name="Xiong Q."/>
            <person name="Wan A.T."/>
            <person name="Liu X."/>
            <person name="Fung C.S."/>
            <person name="Xiao X."/>
            <person name="Malainual N."/>
            <person name="Hou J."/>
            <person name="Wang L."/>
            <person name="Wang M."/>
            <person name="Yang K.Y."/>
            <person name="Cui Y."/>
            <person name="Leung E.L."/>
            <person name="Nong W."/>
            <person name="Shin S.K."/>
            <person name="Au S.W."/>
            <person name="Jeong K.Y."/>
            <person name="Chew F.T."/>
            <person name="Hui J.H."/>
            <person name="Leung T.F."/>
            <person name="Tungtrongchitr A."/>
            <person name="Zhong N."/>
            <person name="Liu Z."/>
            <person name="Tsui S.K."/>
        </authorList>
    </citation>
    <scope>NUCLEOTIDE SEQUENCE [LARGE SCALE GENOMIC DNA]</scope>
    <source>
        <strain evidence="2">Derp</strain>
    </source>
</reference>
<reference evidence="2 3" key="1">
    <citation type="journal article" date="2018" name="J. Allergy Clin. Immunol.">
        <title>High-quality assembly of Dermatophagoides pteronyssinus genome and transcriptome reveals a wide range of novel allergens.</title>
        <authorList>
            <person name="Liu X.Y."/>
            <person name="Yang K.Y."/>
            <person name="Wang M.Q."/>
            <person name="Kwok J.S."/>
            <person name="Zeng X."/>
            <person name="Yang Z."/>
            <person name="Xiao X.J."/>
            <person name="Lau C.P."/>
            <person name="Li Y."/>
            <person name="Huang Z.M."/>
            <person name="Ba J.G."/>
            <person name="Yim A.K."/>
            <person name="Ouyang C.Y."/>
            <person name="Ngai S.M."/>
            <person name="Chan T.F."/>
            <person name="Leung E.L."/>
            <person name="Liu L."/>
            <person name="Liu Z.G."/>
            <person name="Tsui S.K."/>
        </authorList>
    </citation>
    <scope>NUCLEOTIDE SEQUENCE [LARGE SCALE GENOMIC DNA]</scope>
    <source>
        <strain evidence="2">Derp</strain>
    </source>
</reference>
<keyword evidence="1" id="KW-1133">Transmembrane helix</keyword>
<evidence type="ECO:0000313" key="2">
    <source>
        <dbReference type="EMBL" id="KAH9414162.1"/>
    </source>
</evidence>
<keyword evidence="3" id="KW-1185">Reference proteome</keyword>
<feature type="transmembrane region" description="Helical" evidence="1">
    <location>
        <begin position="12"/>
        <end position="34"/>
    </location>
</feature>
<feature type="transmembrane region" description="Helical" evidence="1">
    <location>
        <begin position="126"/>
        <end position="146"/>
    </location>
</feature>
<proteinExistence type="predicted"/>
<feature type="transmembrane region" description="Helical" evidence="1">
    <location>
        <begin position="101"/>
        <end position="120"/>
    </location>
</feature>
<dbReference type="EMBL" id="NJHN03000112">
    <property type="protein sequence ID" value="KAH9414162.1"/>
    <property type="molecule type" value="Genomic_DNA"/>
</dbReference>
<keyword evidence="1" id="KW-0472">Membrane</keyword>
<gene>
    <name evidence="2" type="ORF">DERP_008357</name>
</gene>
<protein>
    <submittedName>
        <fullName evidence="2">Uncharacterized protein</fullName>
    </submittedName>
</protein>
<feature type="transmembrane region" description="Helical" evidence="1">
    <location>
        <begin position="73"/>
        <end position="94"/>
    </location>
</feature>
<evidence type="ECO:0000313" key="3">
    <source>
        <dbReference type="Proteomes" id="UP000887458"/>
    </source>
</evidence>